<dbReference type="Gene3D" id="3.40.50.300">
    <property type="entry name" value="P-loop containing nucleotide triphosphate hydrolases"/>
    <property type="match status" value="1"/>
</dbReference>
<evidence type="ECO:0000313" key="6">
    <source>
        <dbReference type="EMBL" id="SHI93139.1"/>
    </source>
</evidence>
<dbReference type="Proteomes" id="UP000184529">
    <property type="component" value="Unassembled WGS sequence"/>
</dbReference>
<gene>
    <name evidence="6" type="ORF">SAMN02745219_01376</name>
</gene>
<dbReference type="RefSeq" id="WP_207543868.1">
    <property type="nucleotide sequence ID" value="NZ_FQZM01000015.1"/>
</dbReference>
<protein>
    <submittedName>
        <fullName evidence="6">Transcriptional regulator containing PAS, AAA-type ATPase, and DNA-binding Fis domains</fullName>
    </submittedName>
</protein>
<proteinExistence type="predicted"/>
<dbReference type="InterPro" id="IPR025662">
    <property type="entry name" value="Sigma_54_int_dom_ATP-bd_1"/>
</dbReference>
<keyword evidence="4" id="KW-0804">Transcription</keyword>
<dbReference type="GO" id="GO:0005524">
    <property type="term" value="F:ATP binding"/>
    <property type="evidence" value="ECO:0007669"/>
    <property type="project" value="UniProtKB-KW"/>
</dbReference>
<dbReference type="InterPro" id="IPR025944">
    <property type="entry name" value="Sigma_54_int_dom_CS"/>
</dbReference>
<reference evidence="7" key="1">
    <citation type="submission" date="2016-11" db="EMBL/GenBank/DDBJ databases">
        <authorList>
            <person name="Varghese N."/>
            <person name="Submissions S."/>
        </authorList>
    </citation>
    <scope>NUCLEOTIDE SEQUENCE [LARGE SCALE GENOMIC DNA]</scope>
    <source>
        <strain evidence="7">DSM 16057</strain>
    </source>
</reference>
<evidence type="ECO:0000259" key="5">
    <source>
        <dbReference type="PROSITE" id="PS50045"/>
    </source>
</evidence>
<dbReference type="SUPFAM" id="SSF52540">
    <property type="entry name" value="P-loop containing nucleoside triphosphate hydrolases"/>
    <property type="match status" value="1"/>
</dbReference>
<dbReference type="InterPro" id="IPR058031">
    <property type="entry name" value="AAA_lid_NorR"/>
</dbReference>
<dbReference type="STRING" id="1121432.SAMN02745219_01376"/>
<keyword evidence="3" id="KW-0805">Transcription regulation</keyword>
<dbReference type="PANTHER" id="PTHR32071">
    <property type="entry name" value="TRANSCRIPTIONAL REGULATORY PROTEIN"/>
    <property type="match status" value="1"/>
</dbReference>
<name>A0A1M6F6C1_9FIRM</name>
<accession>A0A1M6F6C1</accession>
<dbReference type="InterPro" id="IPR027417">
    <property type="entry name" value="P-loop_NTPase"/>
</dbReference>
<keyword evidence="7" id="KW-1185">Reference proteome</keyword>
<evidence type="ECO:0000256" key="1">
    <source>
        <dbReference type="ARBA" id="ARBA00022741"/>
    </source>
</evidence>
<evidence type="ECO:0000313" key="7">
    <source>
        <dbReference type="Proteomes" id="UP000184529"/>
    </source>
</evidence>
<evidence type="ECO:0000256" key="2">
    <source>
        <dbReference type="ARBA" id="ARBA00022840"/>
    </source>
</evidence>
<dbReference type="InterPro" id="IPR002078">
    <property type="entry name" value="Sigma_54_int"/>
</dbReference>
<dbReference type="Pfam" id="PF00158">
    <property type="entry name" value="Sigma54_activat"/>
    <property type="match status" value="1"/>
</dbReference>
<dbReference type="PANTHER" id="PTHR32071:SF57">
    <property type="entry name" value="C4-DICARBOXYLATE TRANSPORT TRANSCRIPTIONAL REGULATORY PROTEIN DCTD"/>
    <property type="match status" value="1"/>
</dbReference>
<organism evidence="6 7">
    <name type="scientific">Desulfofundulus thermosubterraneus DSM 16057</name>
    <dbReference type="NCBI Taxonomy" id="1121432"/>
    <lineage>
        <taxon>Bacteria</taxon>
        <taxon>Bacillati</taxon>
        <taxon>Bacillota</taxon>
        <taxon>Clostridia</taxon>
        <taxon>Eubacteriales</taxon>
        <taxon>Peptococcaceae</taxon>
        <taxon>Desulfofundulus</taxon>
    </lineage>
</organism>
<dbReference type="FunFam" id="3.40.50.300:FF:000006">
    <property type="entry name" value="DNA-binding transcriptional regulator NtrC"/>
    <property type="match status" value="1"/>
</dbReference>
<dbReference type="EMBL" id="FQZM01000015">
    <property type="protein sequence ID" value="SHI93139.1"/>
    <property type="molecule type" value="Genomic_DNA"/>
</dbReference>
<dbReference type="InterPro" id="IPR009057">
    <property type="entry name" value="Homeodomain-like_sf"/>
</dbReference>
<evidence type="ECO:0000256" key="4">
    <source>
        <dbReference type="ARBA" id="ARBA00023163"/>
    </source>
</evidence>
<keyword evidence="6" id="KW-0238">DNA-binding</keyword>
<dbReference type="GO" id="GO:0003677">
    <property type="term" value="F:DNA binding"/>
    <property type="evidence" value="ECO:0007669"/>
    <property type="project" value="UniProtKB-KW"/>
</dbReference>
<dbReference type="Gene3D" id="1.10.10.60">
    <property type="entry name" value="Homeodomain-like"/>
    <property type="match status" value="1"/>
</dbReference>
<dbReference type="InterPro" id="IPR003593">
    <property type="entry name" value="AAA+_ATPase"/>
</dbReference>
<feature type="domain" description="Sigma-54 factor interaction" evidence="5">
    <location>
        <begin position="153"/>
        <end position="383"/>
    </location>
</feature>
<dbReference type="PROSITE" id="PS50045">
    <property type="entry name" value="SIGMA54_INTERACT_4"/>
    <property type="match status" value="1"/>
</dbReference>
<sequence length="461" mass="52898">MGVGWQFGEPAPFADSPSWLKLMVDISSLLASILQQEKSRSLGELSRQAVELCGQLLGEGLILFDDRGEVIYQNEIANELNLYRQLREGIDINKLLQNRKETELLLNNSLPVRFRPFYYDRDYLGGAVFTRRERREVKNGAFEPREQAGLPKVICKNPKLVKAISIARQVALTDSTILLRGESGTGKEMFARIIHENSPRKKGPFIAINCAAIPENLLESELFGYEEGSFTGARRGGKPGKIELAHRGTLFLDEIGDMPPALQAKLLRVLQEKKIERVGGTRPVPIDVRIIAATHRNLEEMIATGQFREDLFYRLSVIPIYIPPLRERPEDIELLLYYYVKKYCILLNKEFKTFTYDALQLLKAYPWPGNIRELENTVEYIVTVDDKEEIGVESLPLPIRRFYPPRSSSERKNMHTGRISREELAELLERFGYSTEGKRELARYLGISLATLYRWLKKYKL</sequence>
<keyword evidence="2" id="KW-0067">ATP-binding</keyword>
<dbReference type="Gene3D" id="1.10.8.60">
    <property type="match status" value="1"/>
</dbReference>
<keyword evidence="1" id="KW-0547">Nucleotide-binding</keyword>
<dbReference type="PROSITE" id="PS00675">
    <property type="entry name" value="SIGMA54_INTERACT_1"/>
    <property type="match status" value="1"/>
</dbReference>
<dbReference type="PROSITE" id="PS00688">
    <property type="entry name" value="SIGMA54_INTERACT_3"/>
    <property type="match status" value="1"/>
</dbReference>
<dbReference type="SUPFAM" id="SSF46689">
    <property type="entry name" value="Homeodomain-like"/>
    <property type="match status" value="1"/>
</dbReference>
<dbReference type="AlphaFoldDB" id="A0A1M6F6C1"/>
<evidence type="ECO:0000256" key="3">
    <source>
        <dbReference type="ARBA" id="ARBA00023015"/>
    </source>
</evidence>
<dbReference type="Pfam" id="PF25601">
    <property type="entry name" value="AAA_lid_14"/>
    <property type="match status" value="1"/>
</dbReference>
<dbReference type="GO" id="GO:0006355">
    <property type="term" value="P:regulation of DNA-templated transcription"/>
    <property type="evidence" value="ECO:0007669"/>
    <property type="project" value="InterPro"/>
</dbReference>
<dbReference type="SMART" id="SM00382">
    <property type="entry name" value="AAA"/>
    <property type="match status" value="1"/>
</dbReference>
<dbReference type="CDD" id="cd00009">
    <property type="entry name" value="AAA"/>
    <property type="match status" value="1"/>
</dbReference>